<evidence type="ECO:0000256" key="1">
    <source>
        <dbReference type="ARBA" id="ARBA00004906"/>
    </source>
</evidence>
<dbReference type="InterPro" id="IPR051628">
    <property type="entry name" value="LUBAC_E3_Ligases"/>
</dbReference>
<feature type="compositionally biased region" description="Acidic residues" evidence="8">
    <location>
        <begin position="136"/>
        <end position="146"/>
    </location>
</feature>
<dbReference type="CDD" id="cd14279">
    <property type="entry name" value="CUE"/>
    <property type="match status" value="1"/>
</dbReference>
<keyword evidence="3" id="KW-0479">Metal-binding</keyword>
<evidence type="ECO:0000256" key="4">
    <source>
        <dbReference type="ARBA" id="ARBA00022737"/>
    </source>
</evidence>
<sequence length="685" mass="76169">MDRLQSIFPGHPTPSLKRALNEADGDLDRAIDIFLREQEEQEFEEQARRQHHERPRQGKQLKKKPVASEEDVILNVLHVFPDACLTYIVNLYREYYVLHGSDITEFIVNELAETDYPKSEPVPQAGMKSEGAKEDETGENGPDYEIDDRPPVVGERCELVRSILKQEFPLMPVRFIEKAMAQNRNYLDKSYSALVKAGKSYNPRTNTPYKQLLRPRKMEGRSDELKKGKDWTEISAELEYARSKGRREETQAQMDADARLEAQINEKEPQESNTVMECGCCFDEYPFISMTHCNDLHFFCLDCARRNAETEVGRGRHKLSCMDGSGCKALFPRGQMLRFLDAKILSALAKIEQEDALRIADIDGLVKCPFCHYGAIYPPPEVDKEFNCQNPDCMEISCRLCNQKSHFPLTCQEYAKDNKLNARHRVEEAMTEALVRKCNKCSYPYIKEDGCNQIYCSRCQTFQCYICSETIGSYGHFKGQVIGGERGNCPLYDNTEERHHIEVETAAKKTTEILHAELPELNNEDLKIKLSKRVRKAEEAKRSRSAAAYGDIPPYQPQEAPQPAAAPPGVGRPAARPPPPAAPGANGGTPRYRPLVAQQPVAAPPGIGRPADGPPPPAAPGANGGTPQYRPLVAQQPVAAPPGIGRPAVGPPPPAAPGANGGTPPYRPLAARQPVAAPPDECVVS</sequence>
<dbReference type="OrthoDB" id="10009520at2759"/>
<evidence type="ECO:0000259" key="9">
    <source>
        <dbReference type="PROSITE" id="PS51140"/>
    </source>
</evidence>
<evidence type="ECO:0000313" key="11">
    <source>
        <dbReference type="EMBL" id="PWW77970.1"/>
    </source>
</evidence>
<dbReference type="InterPro" id="IPR047544">
    <property type="entry name" value="RING-HC_RBR_RNF216"/>
</dbReference>
<dbReference type="Proteomes" id="UP000246991">
    <property type="component" value="Unassembled WGS sequence"/>
</dbReference>
<dbReference type="Pfam" id="PF26191">
    <property type="entry name" value="RING-HC_RBR_RNF216"/>
    <property type="match status" value="1"/>
</dbReference>
<feature type="domain" description="CUE" evidence="9">
    <location>
        <begin position="1"/>
        <end position="39"/>
    </location>
</feature>
<keyword evidence="2" id="KW-0808">Transferase</keyword>
<feature type="region of interest" description="Disordered" evidence="8">
    <location>
        <begin position="117"/>
        <end position="150"/>
    </location>
</feature>
<dbReference type="CDD" id="cd20353">
    <property type="entry name" value="Rcat_RBR_RNF216"/>
    <property type="match status" value="1"/>
</dbReference>
<dbReference type="GO" id="GO:0043130">
    <property type="term" value="F:ubiquitin binding"/>
    <property type="evidence" value="ECO:0007669"/>
    <property type="project" value="InterPro"/>
</dbReference>
<evidence type="ECO:0000256" key="7">
    <source>
        <dbReference type="ARBA" id="ARBA00022833"/>
    </source>
</evidence>
<accession>A0A317SVZ9</accession>
<keyword evidence="6" id="KW-0833">Ubl conjugation pathway</keyword>
<dbReference type="SUPFAM" id="SSF57850">
    <property type="entry name" value="RING/U-box"/>
    <property type="match status" value="2"/>
</dbReference>
<dbReference type="CDD" id="cd16630">
    <property type="entry name" value="RING-HC_RBR_RNF216"/>
    <property type="match status" value="1"/>
</dbReference>
<evidence type="ECO:0000256" key="8">
    <source>
        <dbReference type="SAM" id="MobiDB-lite"/>
    </source>
</evidence>
<dbReference type="AlphaFoldDB" id="A0A317SVZ9"/>
<comment type="caution">
    <text evidence="11">The sequence shown here is derived from an EMBL/GenBank/DDBJ whole genome shotgun (WGS) entry which is preliminary data.</text>
</comment>
<feature type="region of interest" description="Disordered" evidence="8">
    <location>
        <begin position="41"/>
        <end position="65"/>
    </location>
</feature>
<dbReference type="PANTHER" id="PTHR22770:SF47">
    <property type="entry name" value="E3 UBIQUITIN-PROTEIN LIGASE RNF216"/>
    <property type="match status" value="1"/>
</dbReference>
<dbReference type="Pfam" id="PF02845">
    <property type="entry name" value="CUE"/>
    <property type="match status" value="1"/>
</dbReference>
<organism evidence="11 12">
    <name type="scientific">Tuber magnatum</name>
    <name type="common">white Piedmont truffle</name>
    <dbReference type="NCBI Taxonomy" id="42249"/>
    <lineage>
        <taxon>Eukaryota</taxon>
        <taxon>Fungi</taxon>
        <taxon>Dikarya</taxon>
        <taxon>Ascomycota</taxon>
        <taxon>Pezizomycotina</taxon>
        <taxon>Pezizomycetes</taxon>
        <taxon>Pezizales</taxon>
        <taxon>Tuberaceae</taxon>
        <taxon>Tuber</taxon>
    </lineage>
</organism>
<dbReference type="InterPro" id="IPR047545">
    <property type="entry name" value="BRcat_RBR_RNF216"/>
</dbReference>
<dbReference type="GO" id="GO:0008270">
    <property type="term" value="F:zinc ion binding"/>
    <property type="evidence" value="ECO:0007669"/>
    <property type="project" value="UniProtKB-KW"/>
</dbReference>
<feature type="compositionally biased region" description="Low complexity" evidence="8">
    <location>
        <begin position="588"/>
        <end position="611"/>
    </location>
</feature>
<keyword evidence="4" id="KW-0677">Repeat</keyword>
<keyword evidence="5" id="KW-0863">Zinc-finger</keyword>
<dbReference type="InterPro" id="IPR044066">
    <property type="entry name" value="TRIAD_supradom"/>
</dbReference>
<keyword evidence="12" id="KW-1185">Reference proteome</keyword>
<feature type="region of interest" description="Disordered" evidence="8">
    <location>
        <begin position="538"/>
        <end position="685"/>
    </location>
</feature>
<reference evidence="11 12" key="1">
    <citation type="submission" date="2018-03" db="EMBL/GenBank/DDBJ databases">
        <title>Genomes of Pezizomycetes fungi and the evolution of truffles.</title>
        <authorList>
            <person name="Murat C."/>
            <person name="Payen T."/>
            <person name="Noel B."/>
            <person name="Kuo A."/>
            <person name="Martin F.M."/>
        </authorList>
    </citation>
    <scope>NUCLEOTIDE SEQUENCE [LARGE SCALE GENOMIC DNA]</scope>
    <source>
        <strain evidence="11">091103-1</strain>
    </source>
</reference>
<protein>
    <recommendedName>
        <fullName evidence="13">RING-type domain-containing protein</fullName>
    </recommendedName>
</protein>
<dbReference type="InterPro" id="IPR003892">
    <property type="entry name" value="CUE"/>
</dbReference>
<dbReference type="PROSITE" id="PS51873">
    <property type="entry name" value="TRIAD"/>
    <property type="match status" value="1"/>
</dbReference>
<feature type="compositionally biased region" description="Basic residues" evidence="8">
    <location>
        <begin position="49"/>
        <end position="65"/>
    </location>
</feature>
<dbReference type="PROSITE" id="PS51140">
    <property type="entry name" value="CUE"/>
    <property type="match status" value="1"/>
</dbReference>
<dbReference type="CDD" id="cd20339">
    <property type="entry name" value="BRcat_RBR_RNF216"/>
    <property type="match status" value="1"/>
</dbReference>
<feature type="domain" description="RING-type" evidence="10">
    <location>
        <begin position="274"/>
        <end position="493"/>
    </location>
</feature>
<keyword evidence="7" id="KW-0862">Zinc</keyword>
<comment type="pathway">
    <text evidence="1">Protein modification; protein ubiquitination.</text>
</comment>
<evidence type="ECO:0000313" key="12">
    <source>
        <dbReference type="Proteomes" id="UP000246991"/>
    </source>
</evidence>
<evidence type="ECO:0008006" key="13">
    <source>
        <dbReference type="Google" id="ProtNLM"/>
    </source>
</evidence>
<gene>
    <name evidence="11" type="ORF">C7212DRAFT_276751</name>
</gene>
<dbReference type="InterPro" id="IPR047546">
    <property type="entry name" value="Rcat_RBR_RNF216"/>
</dbReference>
<dbReference type="Pfam" id="PF26200">
    <property type="entry name" value="Rcat_RNF216"/>
    <property type="match status" value="1"/>
</dbReference>
<proteinExistence type="predicted"/>
<dbReference type="Gene3D" id="1.20.120.1750">
    <property type="match status" value="1"/>
</dbReference>
<evidence type="ECO:0000256" key="2">
    <source>
        <dbReference type="ARBA" id="ARBA00022679"/>
    </source>
</evidence>
<dbReference type="GO" id="GO:0016740">
    <property type="term" value="F:transferase activity"/>
    <property type="evidence" value="ECO:0007669"/>
    <property type="project" value="UniProtKB-KW"/>
</dbReference>
<dbReference type="PANTHER" id="PTHR22770">
    <property type="entry name" value="UBIQUITIN CONJUGATING ENZYME 7 INTERACTING PROTEIN-RELATED"/>
    <property type="match status" value="1"/>
</dbReference>
<feature type="compositionally biased region" description="Low complexity" evidence="8">
    <location>
        <begin position="633"/>
        <end position="648"/>
    </location>
</feature>
<evidence type="ECO:0000256" key="3">
    <source>
        <dbReference type="ARBA" id="ARBA00022723"/>
    </source>
</evidence>
<evidence type="ECO:0000256" key="5">
    <source>
        <dbReference type="ARBA" id="ARBA00022771"/>
    </source>
</evidence>
<feature type="compositionally biased region" description="Low complexity" evidence="8">
    <location>
        <begin position="557"/>
        <end position="574"/>
    </location>
</feature>
<evidence type="ECO:0000256" key="6">
    <source>
        <dbReference type="ARBA" id="ARBA00022786"/>
    </source>
</evidence>
<name>A0A317SVZ9_9PEZI</name>
<dbReference type="EMBL" id="PYWC01000018">
    <property type="protein sequence ID" value="PWW77970.1"/>
    <property type="molecule type" value="Genomic_DNA"/>
</dbReference>
<evidence type="ECO:0000259" key="10">
    <source>
        <dbReference type="PROSITE" id="PS51873"/>
    </source>
</evidence>
<dbReference type="STRING" id="42249.A0A317SVZ9"/>